<dbReference type="EMBL" id="JAUSTZ010000001">
    <property type="protein sequence ID" value="MDQ0224316.1"/>
    <property type="molecule type" value="Genomic_DNA"/>
</dbReference>
<accession>A0ABT9YXI4</accession>
<proteinExistence type="predicted"/>
<dbReference type="Proteomes" id="UP001232245">
    <property type="component" value="Unassembled WGS sequence"/>
</dbReference>
<keyword evidence="2" id="KW-1185">Reference proteome</keyword>
<gene>
    <name evidence="1" type="ORF">J2S02_000638</name>
</gene>
<evidence type="ECO:0000313" key="2">
    <source>
        <dbReference type="Proteomes" id="UP001232245"/>
    </source>
</evidence>
<organism evidence="1 2">
    <name type="scientific">Metabacillus niabensis</name>
    <dbReference type="NCBI Taxonomy" id="324854"/>
    <lineage>
        <taxon>Bacteria</taxon>
        <taxon>Bacillati</taxon>
        <taxon>Bacillota</taxon>
        <taxon>Bacilli</taxon>
        <taxon>Bacillales</taxon>
        <taxon>Bacillaceae</taxon>
        <taxon>Metabacillus</taxon>
    </lineage>
</organism>
<name>A0ABT9YXI4_9BACI</name>
<dbReference type="RefSeq" id="WP_174881129.1">
    <property type="nucleotide sequence ID" value="NZ_CADEPK010000315.1"/>
</dbReference>
<evidence type="ECO:0000313" key="1">
    <source>
        <dbReference type="EMBL" id="MDQ0224316.1"/>
    </source>
</evidence>
<comment type="caution">
    <text evidence="1">The sequence shown here is derived from an EMBL/GenBank/DDBJ whole genome shotgun (WGS) entry which is preliminary data.</text>
</comment>
<protein>
    <submittedName>
        <fullName evidence="1">Uncharacterized protein</fullName>
    </submittedName>
</protein>
<sequence length="75" mass="8354">MSTVNAVCRLFSVNSLVSLALSSEVNSLEFCLLHVNDDVSCLNRQELEAKFHSKQITLQLEGEKSPLGNYEHVDC</sequence>
<reference evidence="1 2" key="1">
    <citation type="submission" date="2023-07" db="EMBL/GenBank/DDBJ databases">
        <title>Genomic Encyclopedia of Type Strains, Phase IV (KMG-IV): sequencing the most valuable type-strain genomes for metagenomic binning, comparative biology and taxonomic classification.</title>
        <authorList>
            <person name="Goeker M."/>
        </authorList>
    </citation>
    <scope>NUCLEOTIDE SEQUENCE [LARGE SCALE GENOMIC DNA]</scope>
    <source>
        <strain evidence="1 2">DSM 17723</strain>
    </source>
</reference>